<dbReference type="SMART" id="SM00433">
    <property type="entry name" value="TOP2c"/>
    <property type="match status" value="1"/>
</dbReference>
<gene>
    <name evidence="14" type="ORF">ENS64_01505</name>
</gene>
<dbReference type="PANTHER" id="PTHR45866:SF1">
    <property type="entry name" value="DNA GYRASE SUBUNIT B, MITOCHONDRIAL"/>
    <property type="match status" value="1"/>
</dbReference>
<accession>A0A7C4LJ63</accession>
<dbReference type="InterPro" id="IPR014721">
    <property type="entry name" value="Ribsml_uS5_D2-typ_fold_subgr"/>
</dbReference>
<dbReference type="PRINTS" id="PR00418">
    <property type="entry name" value="TPI2FAMILY"/>
</dbReference>
<evidence type="ECO:0000256" key="7">
    <source>
        <dbReference type="ARBA" id="ARBA00022840"/>
    </source>
</evidence>
<dbReference type="GO" id="GO:0005524">
    <property type="term" value="F:ATP binding"/>
    <property type="evidence" value="ECO:0007669"/>
    <property type="project" value="UniProtKB-KW"/>
</dbReference>
<dbReference type="SUPFAM" id="SSF54211">
    <property type="entry name" value="Ribosomal protein S5 domain 2-like"/>
    <property type="match status" value="1"/>
</dbReference>
<dbReference type="AlphaFoldDB" id="A0A7C4LJ63"/>
<dbReference type="InterPro" id="IPR036890">
    <property type="entry name" value="HATPase_C_sf"/>
</dbReference>
<organism evidence="14">
    <name type="scientific">Schlesneria paludicola</name>
    <dbReference type="NCBI Taxonomy" id="360056"/>
    <lineage>
        <taxon>Bacteria</taxon>
        <taxon>Pseudomonadati</taxon>
        <taxon>Planctomycetota</taxon>
        <taxon>Planctomycetia</taxon>
        <taxon>Planctomycetales</taxon>
        <taxon>Planctomycetaceae</taxon>
        <taxon>Schlesneria</taxon>
    </lineage>
</organism>
<keyword evidence="9" id="KW-0799">Topoisomerase</keyword>
<dbReference type="Pfam" id="PF00986">
    <property type="entry name" value="DNA_gyraseB_C"/>
    <property type="match status" value="1"/>
</dbReference>
<dbReference type="GO" id="GO:0003918">
    <property type="term" value="F:DNA topoisomerase type II (double strand cut, ATP-hydrolyzing) activity"/>
    <property type="evidence" value="ECO:0007669"/>
    <property type="project" value="UniProtKB-EC"/>
</dbReference>
<dbReference type="CDD" id="cd00822">
    <property type="entry name" value="TopoII_Trans_DNA_gyrase"/>
    <property type="match status" value="1"/>
</dbReference>
<reference evidence="14" key="1">
    <citation type="journal article" date="2020" name="mSystems">
        <title>Genome- and Community-Level Interaction Insights into Carbon Utilization and Element Cycling Functions of Hydrothermarchaeota in Hydrothermal Sediment.</title>
        <authorList>
            <person name="Zhou Z."/>
            <person name="Liu Y."/>
            <person name="Xu W."/>
            <person name="Pan J."/>
            <person name="Luo Z.H."/>
            <person name="Li M."/>
        </authorList>
    </citation>
    <scope>NUCLEOTIDE SEQUENCE [LARGE SCALE GENOMIC DNA]</scope>
    <source>
        <strain evidence="14">SpSt-508</strain>
    </source>
</reference>
<keyword evidence="8" id="KW-0460">Magnesium</keyword>
<evidence type="ECO:0000256" key="3">
    <source>
        <dbReference type="ARBA" id="ARBA00010708"/>
    </source>
</evidence>
<proteinExistence type="inferred from homology"/>
<evidence type="ECO:0000256" key="8">
    <source>
        <dbReference type="ARBA" id="ARBA00022842"/>
    </source>
</evidence>
<sequence>MSTASYTAADIELMEGLEAVRRRPSMYIGGVDARGLHHLLWEIVDNSVDEFLAGAATEIHVRLHKDGSSVTVEDNGRGIPVDTHPKTKKSALETILTTLHSGGKFSNKVYARSGGLHGVGSSVVNALSIEMEAVIHRDGYEWCQRYKRGKPTTPLKQVRPFRGHGTRIFFRPDDAIFPKTIFHHDTIRQHLEDISYIHGGLKIVFVDEAKQETHEFFHPEGISAYLDKLIAEGQKKPIHEQSFGVSRDDGQTKIELVLRWTEATDEQIRSYVNGIRTHAGGTHESGLRSAVAKAVRNYIEVHDIKVKGVAIENSDIREGVYAILSVFLSDPMFQGQTKEKLNNPEMLAAVEGLVRPALESWLNSNPSMADAVVGRIVLAARARQASREAASEVRRKSPTAKRTTLPGKLLDCRSTNPEESELLIVEGLSAGGTAAMGRDSRIQAVLPLRGKILNTEALSTSKILESQEIKDLVETLGTGIGPNFDLRRLRYGRIILMMDADSDGYHISTLLLVFFFRHLRDLITAGKVYLAQPPLYRIVLGNQTIYARDDAHKEEVLAGLPPHRKPEIFRFKGLGEMNAEQLKETTLDPKTRTLLRVDIESVVEADQVFSQLLGKDASERYKIIMSEASLVDDLDV</sequence>
<dbReference type="InterPro" id="IPR006171">
    <property type="entry name" value="TOPRIM_dom"/>
</dbReference>
<dbReference type="Gene3D" id="3.30.230.10">
    <property type="match status" value="1"/>
</dbReference>
<dbReference type="EC" id="5.6.2.2" evidence="4"/>
<dbReference type="EMBL" id="DSVQ01000003">
    <property type="protein sequence ID" value="HGT37936.1"/>
    <property type="molecule type" value="Genomic_DNA"/>
</dbReference>
<protein>
    <recommendedName>
        <fullName evidence="4">DNA topoisomerase (ATP-hydrolyzing)</fullName>
        <ecNumber evidence="4">5.6.2.2</ecNumber>
    </recommendedName>
</protein>
<comment type="similarity">
    <text evidence="3">Belongs to the type II topoisomerase GyrB family.</text>
</comment>
<dbReference type="PROSITE" id="PS50880">
    <property type="entry name" value="TOPRIM"/>
    <property type="match status" value="1"/>
</dbReference>
<dbReference type="InterPro" id="IPR001241">
    <property type="entry name" value="Topo_IIA"/>
</dbReference>
<dbReference type="SUPFAM" id="SSF56719">
    <property type="entry name" value="Type II DNA topoisomerase"/>
    <property type="match status" value="1"/>
</dbReference>
<keyword evidence="6" id="KW-0547">Nucleotide-binding</keyword>
<evidence type="ECO:0000256" key="4">
    <source>
        <dbReference type="ARBA" id="ARBA00012895"/>
    </source>
</evidence>
<comment type="caution">
    <text evidence="14">The sequence shown here is derived from an EMBL/GenBank/DDBJ whole genome shotgun (WGS) entry which is preliminary data.</text>
</comment>
<dbReference type="GO" id="GO:0003677">
    <property type="term" value="F:DNA binding"/>
    <property type="evidence" value="ECO:0007669"/>
    <property type="project" value="UniProtKB-KW"/>
</dbReference>
<dbReference type="InterPro" id="IPR013506">
    <property type="entry name" value="Topo_IIA_bsu_dom2"/>
</dbReference>
<evidence type="ECO:0000256" key="6">
    <source>
        <dbReference type="ARBA" id="ARBA00022741"/>
    </source>
</evidence>
<dbReference type="InterPro" id="IPR013759">
    <property type="entry name" value="Topo_IIA_B_C"/>
</dbReference>
<evidence type="ECO:0000256" key="10">
    <source>
        <dbReference type="ARBA" id="ARBA00023125"/>
    </source>
</evidence>
<dbReference type="InterPro" id="IPR002288">
    <property type="entry name" value="DNA_gyrase_B_C"/>
</dbReference>
<evidence type="ECO:0000256" key="5">
    <source>
        <dbReference type="ARBA" id="ARBA00022723"/>
    </source>
</evidence>
<dbReference type="GO" id="GO:0006265">
    <property type="term" value="P:DNA topological change"/>
    <property type="evidence" value="ECO:0007669"/>
    <property type="project" value="InterPro"/>
</dbReference>
<comment type="cofactor">
    <cofactor evidence="2">
        <name>Mg(2+)</name>
        <dbReference type="ChEBI" id="CHEBI:18420"/>
    </cofactor>
</comment>
<comment type="catalytic activity">
    <reaction evidence="1">
        <text>ATP-dependent breakage, passage and rejoining of double-stranded DNA.</text>
        <dbReference type="EC" id="5.6.2.2"/>
    </reaction>
</comment>
<dbReference type="SMART" id="SM00387">
    <property type="entry name" value="HATPase_c"/>
    <property type="match status" value="1"/>
</dbReference>
<dbReference type="Pfam" id="PF00204">
    <property type="entry name" value="DNA_gyraseB"/>
    <property type="match status" value="1"/>
</dbReference>
<evidence type="ECO:0000256" key="12">
    <source>
        <dbReference type="SAM" id="MobiDB-lite"/>
    </source>
</evidence>
<evidence type="ECO:0000256" key="1">
    <source>
        <dbReference type="ARBA" id="ARBA00000185"/>
    </source>
</evidence>
<dbReference type="Pfam" id="PF01751">
    <property type="entry name" value="Toprim"/>
    <property type="match status" value="1"/>
</dbReference>
<dbReference type="InterPro" id="IPR003594">
    <property type="entry name" value="HATPase_dom"/>
</dbReference>
<dbReference type="Pfam" id="PF02518">
    <property type="entry name" value="HATPase_c"/>
    <property type="match status" value="1"/>
</dbReference>
<evidence type="ECO:0000313" key="14">
    <source>
        <dbReference type="EMBL" id="HGT37936.1"/>
    </source>
</evidence>
<evidence type="ECO:0000256" key="2">
    <source>
        <dbReference type="ARBA" id="ARBA00001946"/>
    </source>
</evidence>
<evidence type="ECO:0000256" key="9">
    <source>
        <dbReference type="ARBA" id="ARBA00023029"/>
    </source>
</evidence>
<dbReference type="PRINTS" id="PR01159">
    <property type="entry name" value="DNAGYRASEB"/>
</dbReference>
<dbReference type="GO" id="GO:0046872">
    <property type="term" value="F:metal ion binding"/>
    <property type="evidence" value="ECO:0007669"/>
    <property type="project" value="UniProtKB-KW"/>
</dbReference>
<name>A0A7C4LJ63_9PLAN</name>
<keyword evidence="10" id="KW-0238">DNA-binding</keyword>
<evidence type="ECO:0000259" key="13">
    <source>
        <dbReference type="PROSITE" id="PS50880"/>
    </source>
</evidence>
<keyword evidence="7" id="KW-0067">ATP-binding</keyword>
<dbReference type="InterPro" id="IPR000565">
    <property type="entry name" value="Topo_IIA_B"/>
</dbReference>
<dbReference type="Gene3D" id="3.30.565.10">
    <property type="entry name" value="Histidine kinase-like ATPase, C-terminal domain"/>
    <property type="match status" value="1"/>
</dbReference>
<evidence type="ECO:0000256" key="11">
    <source>
        <dbReference type="ARBA" id="ARBA00023235"/>
    </source>
</evidence>
<keyword evidence="11 14" id="KW-0413">Isomerase</keyword>
<dbReference type="PANTHER" id="PTHR45866">
    <property type="entry name" value="DNA GYRASE/TOPOISOMERASE SUBUNIT B"/>
    <property type="match status" value="1"/>
</dbReference>
<dbReference type="InterPro" id="IPR020568">
    <property type="entry name" value="Ribosomal_Su5_D2-typ_SF"/>
</dbReference>
<dbReference type="SUPFAM" id="SSF55874">
    <property type="entry name" value="ATPase domain of HSP90 chaperone/DNA topoisomerase II/histidine kinase"/>
    <property type="match status" value="1"/>
</dbReference>
<feature type="region of interest" description="Disordered" evidence="12">
    <location>
        <begin position="389"/>
        <end position="408"/>
    </location>
</feature>
<dbReference type="CDD" id="cd16928">
    <property type="entry name" value="HATPase_GyrB-like"/>
    <property type="match status" value="1"/>
</dbReference>
<dbReference type="Gene3D" id="3.40.50.670">
    <property type="match status" value="1"/>
</dbReference>
<dbReference type="InterPro" id="IPR013760">
    <property type="entry name" value="Topo_IIA-like_dom_sf"/>
</dbReference>
<keyword evidence="5" id="KW-0479">Metal-binding</keyword>
<dbReference type="NCBIfam" id="NF004189">
    <property type="entry name" value="PRK05644.1"/>
    <property type="match status" value="1"/>
</dbReference>
<feature type="domain" description="Toprim" evidence="13">
    <location>
        <begin position="420"/>
        <end position="534"/>
    </location>
</feature>